<evidence type="ECO:0008006" key="3">
    <source>
        <dbReference type="Google" id="ProtNLM"/>
    </source>
</evidence>
<proteinExistence type="predicted"/>
<dbReference type="Gene3D" id="3.40.50.1820">
    <property type="entry name" value="alpha/beta hydrolase"/>
    <property type="match status" value="1"/>
</dbReference>
<dbReference type="AlphaFoldDB" id="A0ABC8ARP0"/>
<dbReference type="KEGG" id="nsr:NS506_02760"/>
<dbReference type="EMBL" id="CP017839">
    <property type="protein sequence ID" value="APA96820.1"/>
    <property type="molecule type" value="Genomic_DNA"/>
</dbReference>
<accession>A0ABC8ARP0</accession>
<dbReference type="RefSeq" id="WP_310736057.1">
    <property type="nucleotide sequence ID" value="NZ_BAAARX010000002.1"/>
</dbReference>
<protein>
    <recommendedName>
        <fullName evidence="3">Alpha/beta hydrolase</fullName>
    </recommendedName>
</protein>
<sequence>MSEPDLASEAYCFGHELRGTIGFEPDLDALHTVSTRIVVGLGEQSTGQICDRTSRALAERLGAQLALFPGGHTGFAEDPSAFAPVLRRVLHEN</sequence>
<evidence type="ECO:0000313" key="2">
    <source>
        <dbReference type="Proteomes" id="UP000180166"/>
    </source>
</evidence>
<dbReference type="InterPro" id="IPR029058">
    <property type="entry name" value="AB_hydrolase_fold"/>
</dbReference>
<name>A0ABC8ARP0_9NOCA</name>
<organism evidence="1 2">
    <name type="scientific">Nocardia seriolae</name>
    <dbReference type="NCBI Taxonomy" id="37332"/>
    <lineage>
        <taxon>Bacteria</taxon>
        <taxon>Bacillati</taxon>
        <taxon>Actinomycetota</taxon>
        <taxon>Actinomycetes</taxon>
        <taxon>Mycobacteriales</taxon>
        <taxon>Nocardiaceae</taxon>
        <taxon>Nocardia</taxon>
    </lineage>
</organism>
<gene>
    <name evidence="1" type="ORF">NS506_02760</name>
</gene>
<dbReference type="GeneID" id="93369561"/>
<dbReference type="SUPFAM" id="SSF53474">
    <property type="entry name" value="alpha/beta-Hydrolases"/>
    <property type="match status" value="1"/>
</dbReference>
<reference evidence="1 2" key="1">
    <citation type="submission" date="2016-10" db="EMBL/GenBank/DDBJ databases">
        <title>Genome sequence of Nocardia seriolae strain EM150506, isolated from Anguila japonica.</title>
        <authorList>
            <person name="Han H.-J."/>
        </authorList>
    </citation>
    <scope>NUCLEOTIDE SEQUENCE [LARGE SCALE GENOMIC DNA]</scope>
    <source>
        <strain evidence="1 2">EM150506</strain>
    </source>
</reference>
<evidence type="ECO:0000313" key="1">
    <source>
        <dbReference type="EMBL" id="APA96820.1"/>
    </source>
</evidence>
<dbReference type="Proteomes" id="UP000180166">
    <property type="component" value="Chromosome"/>
</dbReference>